<organism evidence="1 2">
    <name type="scientific">Vicia faba</name>
    <name type="common">Broad bean</name>
    <name type="synonym">Faba vulgaris</name>
    <dbReference type="NCBI Taxonomy" id="3906"/>
    <lineage>
        <taxon>Eukaryota</taxon>
        <taxon>Viridiplantae</taxon>
        <taxon>Streptophyta</taxon>
        <taxon>Embryophyta</taxon>
        <taxon>Tracheophyta</taxon>
        <taxon>Spermatophyta</taxon>
        <taxon>Magnoliopsida</taxon>
        <taxon>eudicotyledons</taxon>
        <taxon>Gunneridae</taxon>
        <taxon>Pentapetalae</taxon>
        <taxon>rosids</taxon>
        <taxon>fabids</taxon>
        <taxon>Fabales</taxon>
        <taxon>Fabaceae</taxon>
        <taxon>Papilionoideae</taxon>
        <taxon>50 kb inversion clade</taxon>
        <taxon>NPAAA clade</taxon>
        <taxon>Hologalegina</taxon>
        <taxon>IRL clade</taxon>
        <taxon>Fabeae</taxon>
        <taxon>Vicia</taxon>
    </lineage>
</organism>
<evidence type="ECO:0000313" key="2">
    <source>
        <dbReference type="Proteomes" id="UP001157006"/>
    </source>
</evidence>
<name>A0AAV0YLJ1_VICFA</name>
<dbReference type="AlphaFoldDB" id="A0AAV0YLJ1"/>
<sequence length="96" mass="10859">MIPVSIVNTNYTINLVSSSSVLRKFDTQSHLRFRPILFIFICGPLGFDSMSSSDASLTVITKTRKPVIMVLKWIMEEDAEDVDCEDMITLKLEEDA</sequence>
<comment type="caution">
    <text evidence="1">The sequence shown here is derived from an EMBL/GenBank/DDBJ whole genome shotgun (WGS) entry which is preliminary data.</text>
</comment>
<gene>
    <name evidence="1" type="ORF">VFH_U118360</name>
</gene>
<protein>
    <submittedName>
        <fullName evidence="1">Uncharacterized protein</fullName>
    </submittedName>
</protein>
<proteinExistence type="predicted"/>
<reference evidence="1 2" key="1">
    <citation type="submission" date="2023-01" db="EMBL/GenBank/DDBJ databases">
        <authorList>
            <person name="Kreplak J."/>
        </authorList>
    </citation>
    <scope>NUCLEOTIDE SEQUENCE [LARGE SCALE GENOMIC DNA]</scope>
</reference>
<evidence type="ECO:0000313" key="1">
    <source>
        <dbReference type="EMBL" id="CAI8585330.1"/>
    </source>
</evidence>
<keyword evidence="2" id="KW-1185">Reference proteome</keyword>
<accession>A0AAV0YLJ1</accession>
<dbReference type="EMBL" id="CATIWC010003518">
    <property type="protein sequence ID" value="CAI8585330.1"/>
    <property type="molecule type" value="Genomic_DNA"/>
</dbReference>
<dbReference type="Proteomes" id="UP001157006">
    <property type="component" value="Unassembled WGS sequence"/>
</dbReference>